<sequence>MPSVSSLLENHHPSLSPIPGSPAHLVSNGNVNNSNNGNNNNNLPVMNNGGITGKSVTPNFDNLVLLARNLQSNSGSLTQLTGQNYPSHQLRYAAIANRLANRPNGNNCTPTASSNIYQFATINHTNNINVNNSPSHQFGYHNNNAPLNCILSPFKNSLPMVASSNLNNSYNGELLNNNNVCRVVGNASSSGVELLKSVSKHVSKSC</sequence>
<name>A0A8J2PM85_9HEXA</name>
<organism evidence="2 3">
    <name type="scientific">Allacma fusca</name>
    <dbReference type="NCBI Taxonomy" id="39272"/>
    <lineage>
        <taxon>Eukaryota</taxon>
        <taxon>Metazoa</taxon>
        <taxon>Ecdysozoa</taxon>
        <taxon>Arthropoda</taxon>
        <taxon>Hexapoda</taxon>
        <taxon>Collembola</taxon>
        <taxon>Symphypleona</taxon>
        <taxon>Sminthuridae</taxon>
        <taxon>Allacma</taxon>
    </lineage>
</organism>
<reference evidence="2" key="1">
    <citation type="submission" date="2021-06" db="EMBL/GenBank/DDBJ databases">
        <authorList>
            <person name="Hodson N. C."/>
            <person name="Mongue J. A."/>
            <person name="Jaron S. K."/>
        </authorList>
    </citation>
    <scope>NUCLEOTIDE SEQUENCE</scope>
</reference>
<protein>
    <submittedName>
        <fullName evidence="2">Uncharacterized protein</fullName>
    </submittedName>
</protein>
<dbReference type="Proteomes" id="UP000708208">
    <property type="component" value="Unassembled WGS sequence"/>
</dbReference>
<evidence type="ECO:0000313" key="3">
    <source>
        <dbReference type="Proteomes" id="UP000708208"/>
    </source>
</evidence>
<keyword evidence="3" id="KW-1185">Reference proteome</keyword>
<evidence type="ECO:0000256" key="1">
    <source>
        <dbReference type="SAM" id="MobiDB-lite"/>
    </source>
</evidence>
<gene>
    <name evidence="2" type="ORF">AFUS01_LOCUS36249</name>
</gene>
<feature type="compositionally biased region" description="Low complexity" evidence="1">
    <location>
        <begin position="25"/>
        <end position="44"/>
    </location>
</feature>
<accession>A0A8J2PM85</accession>
<evidence type="ECO:0000313" key="2">
    <source>
        <dbReference type="EMBL" id="CAG7826183.1"/>
    </source>
</evidence>
<comment type="caution">
    <text evidence="2">The sequence shown here is derived from an EMBL/GenBank/DDBJ whole genome shotgun (WGS) entry which is preliminary data.</text>
</comment>
<feature type="region of interest" description="Disordered" evidence="1">
    <location>
        <begin position="1"/>
        <end position="44"/>
    </location>
</feature>
<dbReference type="AlphaFoldDB" id="A0A8J2PM85"/>
<proteinExistence type="predicted"/>
<dbReference type="EMBL" id="CAJVCH010538867">
    <property type="protein sequence ID" value="CAG7826183.1"/>
    <property type="molecule type" value="Genomic_DNA"/>
</dbReference>